<evidence type="ECO:0000256" key="1">
    <source>
        <dbReference type="ARBA" id="ARBA00004651"/>
    </source>
</evidence>
<feature type="transmembrane region" description="Helical" evidence="8">
    <location>
        <begin position="275"/>
        <end position="297"/>
    </location>
</feature>
<dbReference type="GO" id="GO:0009103">
    <property type="term" value="P:lipopolysaccharide biosynthetic process"/>
    <property type="evidence" value="ECO:0007669"/>
    <property type="project" value="UniProtKB-ARBA"/>
</dbReference>
<keyword evidence="2" id="KW-1003">Cell membrane</keyword>
<name>A0A1F4ZAE7_9BACT</name>
<protein>
    <recommendedName>
        <fullName evidence="9">Glycosyltransferase RgtA/B/C/D-like domain-containing protein</fullName>
    </recommendedName>
</protein>
<dbReference type="STRING" id="1797259.A2989_00780"/>
<comment type="subcellular location">
    <subcellularLocation>
        <location evidence="1">Cell membrane</location>
        <topology evidence="1">Multi-pass membrane protein</topology>
    </subcellularLocation>
</comment>
<dbReference type="EMBL" id="MEXN01000007">
    <property type="protein sequence ID" value="OGD03350.1"/>
    <property type="molecule type" value="Genomic_DNA"/>
</dbReference>
<feature type="transmembrane region" description="Helical" evidence="8">
    <location>
        <begin position="357"/>
        <end position="375"/>
    </location>
</feature>
<dbReference type="PANTHER" id="PTHR33908">
    <property type="entry name" value="MANNOSYLTRANSFERASE YKCB-RELATED"/>
    <property type="match status" value="1"/>
</dbReference>
<evidence type="ECO:0000256" key="2">
    <source>
        <dbReference type="ARBA" id="ARBA00022475"/>
    </source>
</evidence>
<feature type="domain" description="Glycosyltransferase RgtA/B/C/D-like" evidence="9">
    <location>
        <begin position="100"/>
        <end position="220"/>
    </location>
</feature>
<dbReference type="Pfam" id="PF13231">
    <property type="entry name" value="PMT_2"/>
    <property type="match status" value="1"/>
</dbReference>
<evidence type="ECO:0000259" key="9">
    <source>
        <dbReference type="Pfam" id="PF13231"/>
    </source>
</evidence>
<evidence type="ECO:0000256" key="6">
    <source>
        <dbReference type="ARBA" id="ARBA00022989"/>
    </source>
</evidence>
<dbReference type="GO" id="GO:0016763">
    <property type="term" value="F:pentosyltransferase activity"/>
    <property type="evidence" value="ECO:0007669"/>
    <property type="project" value="TreeGrafter"/>
</dbReference>
<feature type="transmembrane region" description="Helical" evidence="8">
    <location>
        <begin position="174"/>
        <end position="200"/>
    </location>
</feature>
<accession>A0A1F4ZAE7</accession>
<feature type="transmembrane region" description="Helical" evidence="8">
    <location>
        <begin position="207"/>
        <end position="228"/>
    </location>
</feature>
<evidence type="ECO:0000313" key="11">
    <source>
        <dbReference type="Proteomes" id="UP000177080"/>
    </source>
</evidence>
<feature type="transmembrane region" description="Helical" evidence="8">
    <location>
        <begin position="304"/>
        <end position="322"/>
    </location>
</feature>
<feature type="transmembrane region" description="Helical" evidence="8">
    <location>
        <begin position="67"/>
        <end position="85"/>
    </location>
</feature>
<evidence type="ECO:0000256" key="7">
    <source>
        <dbReference type="ARBA" id="ARBA00023136"/>
    </source>
</evidence>
<evidence type="ECO:0000313" key="10">
    <source>
        <dbReference type="EMBL" id="OGD03350.1"/>
    </source>
</evidence>
<keyword evidence="6 8" id="KW-1133">Transmembrane helix</keyword>
<feature type="transmembrane region" description="Helical" evidence="8">
    <location>
        <begin position="97"/>
        <end position="118"/>
    </location>
</feature>
<dbReference type="Proteomes" id="UP000177080">
    <property type="component" value="Unassembled WGS sequence"/>
</dbReference>
<proteinExistence type="predicted"/>
<keyword evidence="4" id="KW-0808">Transferase</keyword>
<gene>
    <name evidence="10" type="ORF">A2989_00780</name>
</gene>
<dbReference type="InterPro" id="IPR050297">
    <property type="entry name" value="LipidA_mod_glycosyltrf_83"/>
</dbReference>
<evidence type="ECO:0000256" key="3">
    <source>
        <dbReference type="ARBA" id="ARBA00022676"/>
    </source>
</evidence>
<organism evidence="10 11">
    <name type="scientific">Candidatus Amesbacteria bacterium RIFCSPLOWO2_01_FULL_48_25</name>
    <dbReference type="NCBI Taxonomy" id="1797259"/>
    <lineage>
        <taxon>Bacteria</taxon>
        <taxon>Candidatus Amesiibacteriota</taxon>
    </lineage>
</organism>
<sequence length="548" mass="62648">MPRNLKVLAVIFLLAAGLRLYGLNWDQNGHLHPDERFLTMVANAMSWPRNLSHYLNTPTSPLNPHNIGYGFYVYGTFPVIFVKFIAEFLGKGDYNQLTLVGRAISAVFDLGTLILVYLISFRLFGKRVIAVLGALGYASSVLSIQLSHFFAVDSFLVFFLSLTFYTLVTRRYLLLGIAFGLAVAAKISALLFLPVIALGFIFSRPKILSLLLFTITLYLTVRLAQPYLFQDNFHLNPKVLANWQQLNSFNKPYIYYPPGVQWTHIPSWYSLENNLLWGLGLPLGLLVIFGLFYLLIYHYRHPPTFLALFWALLLFTYQSFQYAQPLRYFYPVYPFLAIFAGFMAYKILHPSSVIRNTLYVILILVWPFSFTSIYTRPHSRIEASRWIAENLPPGSRISCEHWDDCLPWGGHPNFQFVEFPLYDPDSPQKWSLIQSRLSQVDYIVLSSNRLYGSIMTVPEQYPTTNQFYKSLFDGSLGFVPIAQFTSRPNIPIPGFNLCLTSPGISYGKAARPLQDCSQMGISFVDDYADETLSVYDHPKAIIFGRQKI</sequence>
<feature type="transmembrane region" description="Helical" evidence="8">
    <location>
        <begin position="124"/>
        <end position="142"/>
    </location>
</feature>
<keyword evidence="3" id="KW-0328">Glycosyltransferase</keyword>
<dbReference type="AlphaFoldDB" id="A0A1F4ZAE7"/>
<evidence type="ECO:0000256" key="8">
    <source>
        <dbReference type="SAM" id="Phobius"/>
    </source>
</evidence>
<dbReference type="GO" id="GO:0005886">
    <property type="term" value="C:plasma membrane"/>
    <property type="evidence" value="ECO:0007669"/>
    <property type="project" value="UniProtKB-SubCell"/>
</dbReference>
<reference evidence="10 11" key="1">
    <citation type="journal article" date="2016" name="Nat. Commun.">
        <title>Thousands of microbial genomes shed light on interconnected biogeochemical processes in an aquifer system.</title>
        <authorList>
            <person name="Anantharaman K."/>
            <person name="Brown C.T."/>
            <person name="Hug L.A."/>
            <person name="Sharon I."/>
            <person name="Castelle C.J."/>
            <person name="Probst A.J."/>
            <person name="Thomas B.C."/>
            <person name="Singh A."/>
            <person name="Wilkins M.J."/>
            <person name="Karaoz U."/>
            <person name="Brodie E.L."/>
            <person name="Williams K.H."/>
            <person name="Hubbard S.S."/>
            <person name="Banfield J.F."/>
        </authorList>
    </citation>
    <scope>NUCLEOTIDE SEQUENCE [LARGE SCALE GENOMIC DNA]</scope>
</reference>
<keyword evidence="7 8" id="KW-0472">Membrane</keyword>
<evidence type="ECO:0000256" key="4">
    <source>
        <dbReference type="ARBA" id="ARBA00022679"/>
    </source>
</evidence>
<comment type="caution">
    <text evidence="10">The sequence shown here is derived from an EMBL/GenBank/DDBJ whole genome shotgun (WGS) entry which is preliminary data.</text>
</comment>
<dbReference type="PANTHER" id="PTHR33908:SF11">
    <property type="entry name" value="MEMBRANE PROTEIN"/>
    <property type="match status" value="1"/>
</dbReference>
<evidence type="ECO:0000256" key="5">
    <source>
        <dbReference type="ARBA" id="ARBA00022692"/>
    </source>
</evidence>
<keyword evidence="5 8" id="KW-0812">Transmembrane</keyword>
<feature type="transmembrane region" description="Helical" evidence="8">
    <location>
        <begin position="328"/>
        <end position="345"/>
    </location>
</feature>
<dbReference type="InterPro" id="IPR038731">
    <property type="entry name" value="RgtA/B/C-like"/>
</dbReference>